<dbReference type="Proteomes" id="UP000603141">
    <property type="component" value="Unassembled WGS sequence"/>
</dbReference>
<dbReference type="AlphaFoldDB" id="A0A934SB82"/>
<comment type="caution">
    <text evidence="1">The sequence shown here is derived from an EMBL/GenBank/DDBJ whole genome shotgun (WGS) entry which is preliminary data.</text>
</comment>
<protein>
    <submittedName>
        <fullName evidence="1">Uncharacterized protein</fullName>
    </submittedName>
</protein>
<gene>
    <name evidence="1" type="ORF">JIN85_09815</name>
</gene>
<sequence length="55" mass="6264">MSTFSIRPYQLSDIDGIYAAALESREQISKWMGWITPDYCRDHAEACVKNAISSH</sequence>
<keyword evidence="2" id="KW-1185">Reference proteome</keyword>
<dbReference type="RefSeq" id="WP_200270128.1">
    <property type="nucleotide sequence ID" value="NZ_JAENIJ010000013.1"/>
</dbReference>
<organism evidence="1 2">
    <name type="scientific">Luteolibacter pohnpeiensis</name>
    <dbReference type="NCBI Taxonomy" id="454153"/>
    <lineage>
        <taxon>Bacteria</taxon>
        <taxon>Pseudomonadati</taxon>
        <taxon>Verrucomicrobiota</taxon>
        <taxon>Verrucomicrobiia</taxon>
        <taxon>Verrucomicrobiales</taxon>
        <taxon>Verrucomicrobiaceae</taxon>
        <taxon>Luteolibacter</taxon>
    </lineage>
</organism>
<proteinExistence type="predicted"/>
<evidence type="ECO:0000313" key="2">
    <source>
        <dbReference type="Proteomes" id="UP000603141"/>
    </source>
</evidence>
<dbReference type="Gene3D" id="3.40.630.30">
    <property type="match status" value="1"/>
</dbReference>
<reference evidence="1" key="1">
    <citation type="submission" date="2021-01" db="EMBL/GenBank/DDBJ databases">
        <title>Modified the classification status of verrucomicrobia.</title>
        <authorList>
            <person name="Feng X."/>
        </authorList>
    </citation>
    <scope>NUCLEOTIDE SEQUENCE</scope>
    <source>
        <strain evidence="1">KCTC 22041</strain>
    </source>
</reference>
<name>A0A934SB82_9BACT</name>
<dbReference type="SUPFAM" id="SSF55729">
    <property type="entry name" value="Acyl-CoA N-acyltransferases (Nat)"/>
    <property type="match status" value="1"/>
</dbReference>
<evidence type="ECO:0000313" key="1">
    <source>
        <dbReference type="EMBL" id="MBK1882714.1"/>
    </source>
</evidence>
<accession>A0A934SB82</accession>
<dbReference type="EMBL" id="JAENIJ010000013">
    <property type="protein sequence ID" value="MBK1882714.1"/>
    <property type="molecule type" value="Genomic_DNA"/>
</dbReference>
<dbReference type="InterPro" id="IPR016181">
    <property type="entry name" value="Acyl_CoA_acyltransferase"/>
</dbReference>